<evidence type="ECO:0000259" key="4">
    <source>
        <dbReference type="PROSITE" id="PS50054"/>
    </source>
</evidence>
<dbReference type="InterPro" id="IPR029021">
    <property type="entry name" value="Prot-tyrosine_phosphatase-like"/>
</dbReference>
<organism evidence="6 7">
    <name type="scientific">Xenopus laevis</name>
    <name type="common">African clawed frog</name>
    <dbReference type="NCBI Taxonomy" id="8355"/>
    <lineage>
        <taxon>Eukaryota</taxon>
        <taxon>Metazoa</taxon>
        <taxon>Chordata</taxon>
        <taxon>Craniata</taxon>
        <taxon>Vertebrata</taxon>
        <taxon>Euteleostomi</taxon>
        <taxon>Amphibia</taxon>
        <taxon>Batrachia</taxon>
        <taxon>Anura</taxon>
        <taxon>Pipoidea</taxon>
        <taxon>Pipidae</taxon>
        <taxon>Xenopodinae</taxon>
        <taxon>Xenopus</taxon>
        <taxon>Xenopus</taxon>
    </lineage>
</organism>
<evidence type="ECO:0000256" key="1">
    <source>
        <dbReference type="ARBA" id="ARBA00022801"/>
    </source>
</evidence>
<dbReference type="InterPro" id="IPR020422">
    <property type="entry name" value="TYR_PHOSPHATASE_DUAL_dom"/>
</dbReference>
<dbReference type="InterPro" id="IPR000387">
    <property type="entry name" value="Tyr_Pase_dom"/>
</dbReference>
<dbReference type="InterPro" id="IPR049573">
    <property type="entry name" value="PTPDC1_PTP"/>
</dbReference>
<evidence type="ECO:0000256" key="3">
    <source>
        <dbReference type="SAM" id="MobiDB-lite"/>
    </source>
</evidence>
<dbReference type="SUPFAM" id="SSF52799">
    <property type="entry name" value="(Phosphotyrosine protein) phosphatases II"/>
    <property type="match status" value="1"/>
</dbReference>
<feature type="region of interest" description="Disordered" evidence="3">
    <location>
        <begin position="376"/>
        <end position="398"/>
    </location>
</feature>
<sequence>MRSSTKEPGPSYSHTRERLVKAIPPRVICSLTCGGRECRYEGPESWSEKQQAIRGLYSSWITEEILATSRPSTRLMKEHKITDQFHRYAIRSVISAQQPWEHPHCGDSLDPQSGFSYRPQDFMDAGITFYNFGLPDFGVVPVPRILDAVKVIAFALREGRVAIHCHAGLGRTGVLIACYLVYACRVSSADAIRFVRLRRPGSIQTASQVSRVHDFAMFLSSQWPVFPCIPPCISRFTLSQYMTCQRHLLHGQEARCFRHLPKPVVVTCRRLVQLAGGRRGCGGPWVQLEREAAHKLLHQVIIRVAREPSNMSEFQPACEDDESEKERAARRRRGMLKTQISYDTGILQLLLTGSTIVENGSSGMCHNDIVQTTFPSSDVKHSQNTQSSTGSYNTNGGDVAEQTPIITSQHTLCVAEALADVNEPDNEIIQKVQNLQSLLNEEGAWAAVSTESDPKVLSTLLWDWLHQLKEPVLTLEDVNCFCDGDWREHLKKLNRCQGETLCCLLHCVSKLPSLLPQMEELVILRLVRALTQVSFQMSQMQTSVCFYKSLTDNIDVHPNSFLQMLQSCLPTSSQDCTLLFQR</sequence>
<dbReference type="FunFam" id="3.90.190.10:FF:000238">
    <property type="entry name" value="Uncharacterized protein"/>
    <property type="match status" value="1"/>
</dbReference>
<dbReference type="SMART" id="SM00195">
    <property type="entry name" value="DSPc"/>
    <property type="match status" value="1"/>
</dbReference>
<accession>A0A8J1MMB2</accession>
<reference evidence="7" key="1">
    <citation type="submission" date="2025-08" db="UniProtKB">
        <authorList>
            <consortium name="RefSeq"/>
        </authorList>
    </citation>
    <scope>IDENTIFICATION</scope>
    <source>
        <strain evidence="7">J_2021</strain>
        <tissue evidence="7">Erythrocytes</tissue>
    </source>
</reference>
<evidence type="ECO:0000259" key="5">
    <source>
        <dbReference type="PROSITE" id="PS50056"/>
    </source>
</evidence>
<keyword evidence="2" id="KW-0904">Protein phosphatase</keyword>
<dbReference type="GO" id="GO:0005737">
    <property type="term" value="C:cytoplasm"/>
    <property type="evidence" value="ECO:0000318"/>
    <property type="project" value="GO_Central"/>
</dbReference>
<feature type="compositionally biased region" description="Polar residues" evidence="3">
    <location>
        <begin position="376"/>
        <end position="396"/>
    </location>
</feature>
<proteinExistence type="predicted"/>
<dbReference type="InterPro" id="IPR000340">
    <property type="entry name" value="Dual-sp_phosphatase_cat-dom"/>
</dbReference>
<evidence type="ECO:0000313" key="6">
    <source>
        <dbReference type="Proteomes" id="UP000186698"/>
    </source>
</evidence>
<dbReference type="GeneID" id="108711260"/>
<feature type="domain" description="Tyrosine specific protein phosphatases" evidence="5">
    <location>
        <begin position="143"/>
        <end position="210"/>
    </location>
</feature>
<dbReference type="GO" id="GO:0060271">
    <property type="term" value="P:cilium assembly"/>
    <property type="evidence" value="ECO:0000318"/>
    <property type="project" value="GO_Central"/>
</dbReference>
<dbReference type="InterPro" id="IPR003595">
    <property type="entry name" value="Tyr_Pase_cat"/>
</dbReference>
<dbReference type="CDD" id="cd14506">
    <property type="entry name" value="PTP_PTPDC1"/>
    <property type="match status" value="1"/>
</dbReference>
<dbReference type="SMART" id="SM00404">
    <property type="entry name" value="PTPc_motif"/>
    <property type="match status" value="1"/>
</dbReference>
<dbReference type="OrthoDB" id="542013at2759"/>
<dbReference type="InterPro" id="IPR016130">
    <property type="entry name" value="Tyr_Pase_AS"/>
</dbReference>
<dbReference type="PROSITE" id="PS00383">
    <property type="entry name" value="TYR_PHOSPHATASE_1"/>
    <property type="match status" value="1"/>
</dbReference>
<keyword evidence="6" id="KW-1185">Reference proteome</keyword>
<dbReference type="PANTHER" id="PTHR23339">
    <property type="entry name" value="TYROSINE SPECIFIC PROTEIN PHOSPHATASE AND DUAL SPECIFICITY PROTEIN PHOSPHATASE"/>
    <property type="match status" value="1"/>
</dbReference>
<evidence type="ECO:0000313" key="7">
    <source>
        <dbReference type="RefSeq" id="XP_041442561.1"/>
    </source>
</evidence>
<gene>
    <name evidence="7" type="primary">LOC108711260</name>
</gene>
<dbReference type="InterPro" id="IPR050561">
    <property type="entry name" value="PTP"/>
</dbReference>
<name>A0A8J1MMB2_XENLA</name>
<feature type="domain" description="Tyrosine-protein phosphatase" evidence="4">
    <location>
        <begin position="57"/>
        <end position="221"/>
    </location>
</feature>
<dbReference type="InterPro" id="IPR008936">
    <property type="entry name" value="Rho_GTPase_activation_prot"/>
</dbReference>
<dbReference type="Pfam" id="PF00782">
    <property type="entry name" value="DSPc"/>
    <property type="match status" value="1"/>
</dbReference>
<protein>
    <submittedName>
        <fullName evidence="7">Protein tyrosine phosphatase domain-containing protein 1 isoform X1</fullName>
    </submittedName>
</protein>
<dbReference type="RefSeq" id="XP_041442561.1">
    <property type="nucleotide sequence ID" value="XM_041586627.1"/>
</dbReference>
<dbReference type="SUPFAM" id="SSF48350">
    <property type="entry name" value="GTPase activation domain, GAP"/>
    <property type="match status" value="1"/>
</dbReference>
<dbReference type="Gene3D" id="3.90.190.10">
    <property type="entry name" value="Protein tyrosine phosphatase superfamily"/>
    <property type="match status" value="1"/>
</dbReference>
<dbReference type="PROSITE" id="PS50056">
    <property type="entry name" value="TYR_PHOSPHATASE_2"/>
    <property type="match status" value="1"/>
</dbReference>
<keyword evidence="1" id="KW-0378">Hydrolase</keyword>
<dbReference type="PROSITE" id="PS50054">
    <property type="entry name" value="TYR_PHOSPHATASE_DUAL"/>
    <property type="match status" value="1"/>
</dbReference>
<dbReference type="AlphaFoldDB" id="A0A8J1MMB2"/>
<dbReference type="GO" id="GO:0004725">
    <property type="term" value="F:protein tyrosine phosphatase activity"/>
    <property type="evidence" value="ECO:0000318"/>
    <property type="project" value="GO_Central"/>
</dbReference>
<dbReference type="Proteomes" id="UP000186698">
    <property type="component" value="Chromosome 3L"/>
</dbReference>
<evidence type="ECO:0000256" key="2">
    <source>
        <dbReference type="ARBA" id="ARBA00022912"/>
    </source>
</evidence>